<accession>A0A7S2TLQ6</accession>
<dbReference type="AlphaFoldDB" id="A0A7S2TLQ6"/>
<dbReference type="PANTHER" id="PTHR10534">
    <property type="entry name" value="PYRIDOXAL KINASE"/>
    <property type="match status" value="1"/>
</dbReference>
<dbReference type="SUPFAM" id="SSF53613">
    <property type="entry name" value="Ribokinase-like"/>
    <property type="match status" value="1"/>
</dbReference>
<name>A0A7S2TLQ6_9EUKA</name>
<dbReference type="GO" id="GO:0009443">
    <property type="term" value="P:pyridoxal 5'-phosphate salvage"/>
    <property type="evidence" value="ECO:0007669"/>
    <property type="project" value="InterPro"/>
</dbReference>
<evidence type="ECO:0000256" key="3">
    <source>
        <dbReference type="ARBA" id="ARBA00022679"/>
    </source>
</evidence>
<dbReference type="GO" id="GO:0005524">
    <property type="term" value="F:ATP binding"/>
    <property type="evidence" value="ECO:0007669"/>
    <property type="project" value="UniProtKB-KW"/>
</dbReference>
<gene>
    <name evidence="8" type="ORF">LSP00402_LOCUS5203</name>
</gene>
<keyword evidence="3" id="KW-0808">Transferase</keyword>
<dbReference type="EC" id="2.7.1.35" evidence="2"/>
<dbReference type="InterPro" id="IPR029056">
    <property type="entry name" value="Ribokinase-like"/>
</dbReference>
<sequence length="301" mass="33456">MGEGRVLSISSSVVYGYVGNKASTFPMQLLGFDVDPINSVQLSNHTGYKIFRGQKLEGVDMDKLMEGLEKNDFLATYTHLMTGYLGKETFIERVSSIVLKMKERNKNLLFVCDPVMGDNGKLYVPEAFISIYRDKLIPHAALVTPNQFEAEKLSESKITDLDSAYQAAAQIVRRGAKNVVITSLELKGRQEDYIDVIAVGESIGKGRYYHLALPRQPGKYSGCGDLCTSLLLVWFTKHPGDFKAILEKTFASIQSVIRRTRTYGTKRCGWTELELIASRGDIALPKITQRASECQVSSACS</sequence>
<evidence type="ECO:0000256" key="5">
    <source>
        <dbReference type="ARBA" id="ARBA00022777"/>
    </source>
</evidence>
<dbReference type="Pfam" id="PF08543">
    <property type="entry name" value="Phos_pyr_kin"/>
    <property type="match status" value="1"/>
</dbReference>
<evidence type="ECO:0000313" key="8">
    <source>
        <dbReference type="EMBL" id="CAD9754410.1"/>
    </source>
</evidence>
<protein>
    <recommendedName>
        <fullName evidence="2">pyridoxal kinase</fullName>
        <ecNumber evidence="2">2.7.1.35</ecNumber>
    </recommendedName>
</protein>
<dbReference type="GO" id="GO:0005829">
    <property type="term" value="C:cytosol"/>
    <property type="evidence" value="ECO:0007669"/>
    <property type="project" value="TreeGrafter"/>
</dbReference>
<dbReference type="Gene3D" id="3.40.1190.20">
    <property type="match status" value="1"/>
</dbReference>
<evidence type="ECO:0000256" key="6">
    <source>
        <dbReference type="ARBA" id="ARBA00022840"/>
    </source>
</evidence>
<reference evidence="8" key="1">
    <citation type="submission" date="2021-01" db="EMBL/GenBank/DDBJ databases">
        <authorList>
            <person name="Corre E."/>
            <person name="Pelletier E."/>
            <person name="Niang G."/>
            <person name="Scheremetjew M."/>
            <person name="Finn R."/>
            <person name="Kale V."/>
            <person name="Holt S."/>
            <person name="Cochrane G."/>
            <person name="Meng A."/>
            <person name="Brown T."/>
            <person name="Cohen L."/>
        </authorList>
    </citation>
    <scope>NUCLEOTIDE SEQUENCE</scope>
    <source>
        <strain evidence="8">CCMP622</strain>
    </source>
</reference>
<evidence type="ECO:0000256" key="4">
    <source>
        <dbReference type="ARBA" id="ARBA00022741"/>
    </source>
</evidence>
<dbReference type="CDD" id="cd01173">
    <property type="entry name" value="pyridoxal_pyridoxamine_kinase"/>
    <property type="match status" value="1"/>
</dbReference>
<evidence type="ECO:0000256" key="2">
    <source>
        <dbReference type="ARBA" id="ARBA00012104"/>
    </source>
</evidence>
<evidence type="ECO:0000259" key="7">
    <source>
        <dbReference type="Pfam" id="PF08543"/>
    </source>
</evidence>
<keyword evidence="4" id="KW-0547">Nucleotide-binding</keyword>
<dbReference type="NCBIfam" id="TIGR00687">
    <property type="entry name" value="pyridox_kin"/>
    <property type="match status" value="1"/>
</dbReference>
<organism evidence="8">
    <name type="scientific">Lotharella oceanica</name>
    <dbReference type="NCBI Taxonomy" id="641309"/>
    <lineage>
        <taxon>Eukaryota</taxon>
        <taxon>Sar</taxon>
        <taxon>Rhizaria</taxon>
        <taxon>Cercozoa</taxon>
        <taxon>Chlorarachniophyceae</taxon>
        <taxon>Lotharella</taxon>
    </lineage>
</organism>
<keyword evidence="5" id="KW-0418">Kinase</keyword>
<dbReference type="InterPro" id="IPR004625">
    <property type="entry name" value="PyrdxlKinase"/>
</dbReference>
<keyword evidence="6" id="KW-0067">ATP-binding</keyword>
<dbReference type="GO" id="GO:0008478">
    <property type="term" value="F:pyridoxal kinase activity"/>
    <property type="evidence" value="ECO:0007669"/>
    <property type="project" value="UniProtKB-EC"/>
</dbReference>
<dbReference type="PANTHER" id="PTHR10534:SF2">
    <property type="entry name" value="PYRIDOXAL KINASE"/>
    <property type="match status" value="1"/>
</dbReference>
<dbReference type="InterPro" id="IPR013749">
    <property type="entry name" value="PM/HMP-P_kinase-1"/>
</dbReference>
<feature type="domain" description="Pyridoxamine kinase/Phosphomethylpyrimidine kinase" evidence="7">
    <location>
        <begin position="82"/>
        <end position="203"/>
    </location>
</feature>
<dbReference type="EMBL" id="HBHP01008333">
    <property type="protein sequence ID" value="CAD9754410.1"/>
    <property type="molecule type" value="Transcribed_RNA"/>
</dbReference>
<comment type="similarity">
    <text evidence="1">Belongs to the pyridoxine kinase family.</text>
</comment>
<evidence type="ECO:0000256" key="1">
    <source>
        <dbReference type="ARBA" id="ARBA00008805"/>
    </source>
</evidence>
<proteinExistence type="inferred from homology"/>